<dbReference type="EMBL" id="JARBJD010000099">
    <property type="protein sequence ID" value="KAK2952776.1"/>
    <property type="molecule type" value="Genomic_DNA"/>
</dbReference>
<reference evidence="2 3" key="1">
    <citation type="journal article" date="2022" name="bioRxiv">
        <title>Genomics of Preaxostyla Flagellates Illuminates Evolutionary Transitions and the Path Towards Mitochondrial Loss.</title>
        <authorList>
            <person name="Novak L.V.F."/>
            <person name="Treitli S.C."/>
            <person name="Pyrih J."/>
            <person name="Halakuc P."/>
            <person name="Pipaliya S.V."/>
            <person name="Vacek V."/>
            <person name="Brzon O."/>
            <person name="Soukal P."/>
            <person name="Eme L."/>
            <person name="Dacks J.B."/>
            <person name="Karnkowska A."/>
            <person name="Elias M."/>
            <person name="Hampl V."/>
        </authorList>
    </citation>
    <scope>NUCLEOTIDE SEQUENCE [LARGE SCALE GENOMIC DNA]</scope>
    <source>
        <strain evidence="2">NAU3</strain>
        <tissue evidence="2">Gut</tissue>
    </source>
</reference>
<sequence>MDNPFFYLDKLLLQLQSIPEVPLLSLRSDIETMTEYTPSIRGSRGSTLQPTEQELLRFAVDPSFSCDAIPRLQDRFHPRPRRKAMTEGVLNNCLRVEPNGSERGTKAVAHGRFDEVLYLCDDILSEHDVRIKQLEDLISKIHGILDTSRFKTPLHVNHLVEIKEKQTPQVMIDLTQAKRSKKTANFTNYPFFHGHSEPKQPFQSFSQKLGQSNLSAIYWILHGIALLISDVELVSFKINRFSTFIKFFAHTKPPMELMKEYLDTSSPHVHATLLKLLKLVLTSYVAQKKVSVDQEQPYIRELYDKLTRGEDELAKDNDNTKSYIQPHKWNVETWLNTINEWPYPLPIGVKIAPGIDETTEVETSSEANLKPEHRSVQDLFHPLFPVGNLSRIDLLVLIPSFIVPPLMIHQNPSQSHLHLFHTNTSLSLFPPLHLQRLFIRSLPNSTLSKKQPKKNTPPLTHSVQSEPGPLQHHTYPVSLTTLPLHGYAAHLVLRRMNFQIGSQNTNVSPDTEFISSLLDTICRTFFSDISYRQSISEDPPSIFSSQTGFPSSVSRSQPISISHLLADQVLFQVVFLLHSIASQLDSLLLKITDYRYAGHTTLQAQQSIESRYRHSQLSNTRETNILFSDQQKAHEWNSSSVTSNSVSTLLSLEPPSAYSLLAAVHTYHDHLNKSPLITKYVWHPKRGHDPPHRQLEPITTRFSHPFTSLQIFSPDLIQQRIDIIFQNLIDAVQVGHVTPANRAILSQNFGETLIDFEKAVDMTVELDKILEMVARTTDESSDMIQLLSLYQWAHQLNPPLVYPNICYPFSPYEHTVAGRMLGKKLFRLTYNSERHILTTTPLDSQYILWQQLPQSSYLHEYLHSARRLLTNSVIQPRPPISTVPSSYTIHLSRRPRTIHEVRTSSGVLRHISPLKLISQIQSNHSPSTLPSTILFNPIHSSLLFAPKVETTSHQLLSPKGRAKSSLPKELLRLGLEDRKAESDIIEVISKEDFEKTLRKPEPQAPRNVMSHTISFDRIRLNGLHKIGQCLCPFKHTDEELGETIRVSLYSKDPQIHHGQHVSSFHIVETNHVLVMDTEQKLSSTFRQRTIRWKLNSSDYFYILNTSPP</sequence>
<keyword evidence="3" id="KW-1185">Reference proteome</keyword>
<proteinExistence type="predicted"/>
<organism evidence="2 3">
    <name type="scientific">Blattamonas nauphoetae</name>
    <dbReference type="NCBI Taxonomy" id="2049346"/>
    <lineage>
        <taxon>Eukaryota</taxon>
        <taxon>Metamonada</taxon>
        <taxon>Preaxostyla</taxon>
        <taxon>Oxymonadida</taxon>
        <taxon>Blattamonas</taxon>
    </lineage>
</organism>
<accession>A0ABQ9XK21</accession>
<evidence type="ECO:0000256" key="1">
    <source>
        <dbReference type="SAM" id="MobiDB-lite"/>
    </source>
</evidence>
<gene>
    <name evidence="2" type="ORF">BLNAU_12244</name>
</gene>
<dbReference type="Proteomes" id="UP001281761">
    <property type="component" value="Unassembled WGS sequence"/>
</dbReference>
<evidence type="ECO:0000313" key="2">
    <source>
        <dbReference type="EMBL" id="KAK2952776.1"/>
    </source>
</evidence>
<protein>
    <submittedName>
        <fullName evidence="2">Uncharacterized protein</fullName>
    </submittedName>
</protein>
<feature type="region of interest" description="Disordered" evidence="1">
    <location>
        <begin position="446"/>
        <end position="470"/>
    </location>
</feature>
<evidence type="ECO:0000313" key="3">
    <source>
        <dbReference type="Proteomes" id="UP001281761"/>
    </source>
</evidence>
<name>A0ABQ9XK21_9EUKA</name>
<comment type="caution">
    <text evidence="2">The sequence shown here is derived from an EMBL/GenBank/DDBJ whole genome shotgun (WGS) entry which is preliminary data.</text>
</comment>